<feature type="domain" description="MIF4G" evidence="10">
    <location>
        <begin position="57"/>
        <end position="269"/>
    </location>
</feature>
<organism evidence="11 12">
    <name type="scientific">Hypsibius exemplaris</name>
    <name type="common">Freshwater tardigrade</name>
    <dbReference type="NCBI Taxonomy" id="2072580"/>
    <lineage>
        <taxon>Eukaryota</taxon>
        <taxon>Metazoa</taxon>
        <taxon>Ecdysozoa</taxon>
        <taxon>Tardigrada</taxon>
        <taxon>Eutardigrada</taxon>
        <taxon>Parachela</taxon>
        <taxon>Hypsibioidea</taxon>
        <taxon>Hypsibiidae</taxon>
        <taxon>Hypsibius</taxon>
    </lineage>
</organism>
<dbReference type="GO" id="GO:0005634">
    <property type="term" value="C:nucleus"/>
    <property type="evidence" value="ECO:0007669"/>
    <property type="project" value="UniProtKB-SubCell"/>
</dbReference>
<keyword evidence="12" id="KW-1185">Reference proteome</keyword>
<dbReference type="InterPro" id="IPR027159">
    <property type="entry name" value="CBP80"/>
</dbReference>
<evidence type="ECO:0000256" key="3">
    <source>
        <dbReference type="ARBA" id="ARBA00019879"/>
    </source>
</evidence>
<dbReference type="Pfam" id="PF09090">
    <property type="entry name" value="MIF4G_like_2"/>
    <property type="match status" value="1"/>
</dbReference>
<proteinExistence type="inferred from homology"/>
<dbReference type="SMART" id="SM00543">
    <property type="entry name" value="MIF4G"/>
    <property type="match status" value="1"/>
</dbReference>
<dbReference type="InterPro" id="IPR003890">
    <property type="entry name" value="MIF4G-like_typ-3"/>
</dbReference>
<dbReference type="Proteomes" id="UP000192578">
    <property type="component" value="Unassembled WGS sequence"/>
</dbReference>
<feature type="region of interest" description="Disordered" evidence="9">
    <location>
        <begin position="693"/>
        <end position="723"/>
    </location>
</feature>
<dbReference type="InterPro" id="IPR015172">
    <property type="entry name" value="MIF4G-like_typ-1"/>
</dbReference>
<accession>A0A1W0WKL7</accession>
<dbReference type="Pfam" id="PF09088">
    <property type="entry name" value="MIF4G_like"/>
    <property type="match status" value="1"/>
</dbReference>
<dbReference type="PANTHER" id="PTHR12412">
    <property type="entry name" value="CAP BINDING PROTEIN"/>
    <property type="match status" value="1"/>
</dbReference>
<dbReference type="GO" id="GO:0000184">
    <property type="term" value="P:nuclear-transcribed mRNA catabolic process, nonsense-mediated decay"/>
    <property type="evidence" value="ECO:0007669"/>
    <property type="project" value="TreeGrafter"/>
</dbReference>
<dbReference type="GO" id="GO:0005846">
    <property type="term" value="C:nuclear cap binding complex"/>
    <property type="evidence" value="ECO:0007669"/>
    <property type="project" value="InterPro"/>
</dbReference>
<dbReference type="PANTHER" id="PTHR12412:SF2">
    <property type="entry name" value="NUCLEAR CAP-BINDING PROTEIN SUBUNIT 1"/>
    <property type="match status" value="1"/>
</dbReference>
<feature type="compositionally biased region" description="Acidic residues" evidence="9">
    <location>
        <begin position="706"/>
        <end position="719"/>
    </location>
</feature>
<dbReference type="GO" id="GO:0006370">
    <property type="term" value="P:7-methylguanosine mRNA capping"/>
    <property type="evidence" value="ECO:0007669"/>
    <property type="project" value="UniProtKB-KW"/>
</dbReference>
<evidence type="ECO:0000256" key="7">
    <source>
        <dbReference type="ARBA" id="ARBA00023242"/>
    </source>
</evidence>
<evidence type="ECO:0000256" key="8">
    <source>
        <dbReference type="ARBA" id="ARBA00030965"/>
    </source>
</evidence>
<sequence>MQSDRMENSGRARESRFDPGPQQRGGGGRGHYNQYGGRRSYGNEEEGDHDGAPSDIEKRLESLITRLGERSNASLDNNIKNLARVLNGDIANFKETILAILLKCSTTMPEKISIYTTLAGLLNVENYAFGGEFVDGLARKFRDLLNTGSYSQAELVLRVIADCANSNMISFSSLIMFMEILLEVTYDKNIPQTRSDWYAYAVLSCMPWIGERMNATKPEELRKLLEEILSYITRRKKIHVAALRIIKSDDPLPQEDYLDSLWTQVEDLKNRQWREKHILRPYTALEHVISKGQTHNLPQIIPPSHEEGNQYPLPRVIFRLFDFTDCPEGSALPPMNSIERFLIEDDLYRLIEQRHEDRRNCAVLLLNYPTSQTNIPLDYIVTEVMLGQLMQLPKSPLKEIMYGATILELCKVRQDVMLQTLALAVSLLYERVEHLNVSCLHRLASWFAYHLSNYEFRWTWEDWSDSLQVDKEHPKAKFVTEILQGCIRLSYYSRIAEVIPQRFKVFLPEEPFLERKFDIENPETLEGVKQALEVHEAVRDKKDVTRILEIIREVPKPEAELDTEFNPLQIELFVHVVMGMYAKTFTHLFAALHKFSPVIRDLLAGEQEQIFFLQTLYDLFRHREYTMIVLVDRLLRMQLIDAASVVNWIFSKDMKLHFSQHHVWEILQQTIHRVSTLVQRCHADLEAAKAKVKEAMDQEPPAGADENPEPMEEDATEALEEAHDRSLSQQKNMFLVIFQRFVMAFTDHLEQPGQKTKATESMWWKTAIGHMQYILMTNYELIRPYNSTLEKLVFTKEIDKVILHAYSEYAALMN</sequence>
<evidence type="ECO:0000256" key="6">
    <source>
        <dbReference type="ARBA" id="ARBA00023187"/>
    </source>
</evidence>
<dbReference type="GO" id="GO:0006406">
    <property type="term" value="P:mRNA export from nucleus"/>
    <property type="evidence" value="ECO:0007669"/>
    <property type="project" value="InterPro"/>
</dbReference>
<keyword evidence="4" id="KW-0507">mRNA processing</keyword>
<evidence type="ECO:0000256" key="2">
    <source>
        <dbReference type="ARBA" id="ARBA00007413"/>
    </source>
</evidence>
<evidence type="ECO:0000256" key="5">
    <source>
        <dbReference type="ARBA" id="ARBA00023042"/>
    </source>
</evidence>
<dbReference type="SUPFAM" id="SSF48371">
    <property type="entry name" value="ARM repeat"/>
    <property type="match status" value="3"/>
</dbReference>
<keyword evidence="7" id="KW-0539">Nucleus</keyword>
<evidence type="ECO:0000259" key="10">
    <source>
        <dbReference type="SMART" id="SM00543"/>
    </source>
</evidence>
<comment type="similarity">
    <text evidence="2">Belongs to the NCBP1 family.</text>
</comment>
<keyword evidence="6" id="KW-0508">mRNA splicing</keyword>
<dbReference type="InterPro" id="IPR015174">
    <property type="entry name" value="MIF4G-like_typ-2"/>
</dbReference>
<dbReference type="InterPro" id="IPR016024">
    <property type="entry name" value="ARM-type_fold"/>
</dbReference>
<reference evidence="12" key="1">
    <citation type="submission" date="2017-01" db="EMBL/GenBank/DDBJ databases">
        <title>Comparative genomics of anhydrobiosis in the tardigrade Hypsibius dujardini.</title>
        <authorList>
            <person name="Yoshida Y."/>
            <person name="Koutsovoulos G."/>
            <person name="Laetsch D."/>
            <person name="Stevens L."/>
            <person name="Kumar S."/>
            <person name="Horikawa D."/>
            <person name="Ishino K."/>
            <person name="Komine S."/>
            <person name="Tomita M."/>
            <person name="Blaxter M."/>
            <person name="Arakawa K."/>
        </authorList>
    </citation>
    <scope>NUCLEOTIDE SEQUENCE [LARGE SCALE GENOMIC DNA]</scope>
    <source>
        <strain evidence="12">Z151</strain>
    </source>
</reference>
<dbReference type="EMBL" id="MTYJ01000084">
    <property type="protein sequence ID" value="OQV15750.1"/>
    <property type="molecule type" value="Genomic_DNA"/>
</dbReference>
<evidence type="ECO:0000313" key="12">
    <source>
        <dbReference type="Proteomes" id="UP000192578"/>
    </source>
</evidence>
<name>A0A1W0WKL7_HYPEX</name>
<dbReference type="GO" id="GO:0008380">
    <property type="term" value="P:RNA splicing"/>
    <property type="evidence" value="ECO:0007669"/>
    <property type="project" value="UniProtKB-KW"/>
</dbReference>
<evidence type="ECO:0000256" key="9">
    <source>
        <dbReference type="SAM" id="MobiDB-lite"/>
    </source>
</evidence>
<dbReference type="Gene3D" id="1.25.40.180">
    <property type="match status" value="3"/>
</dbReference>
<gene>
    <name evidence="11" type="ORF">BV898_10139</name>
</gene>
<keyword evidence="5" id="KW-0506">mRNA capping</keyword>
<dbReference type="GO" id="GO:0000339">
    <property type="term" value="F:RNA cap binding"/>
    <property type="evidence" value="ECO:0007669"/>
    <property type="project" value="InterPro"/>
</dbReference>
<comment type="subcellular location">
    <subcellularLocation>
        <location evidence="1">Nucleus</location>
    </subcellularLocation>
</comment>
<dbReference type="OrthoDB" id="10252707at2759"/>
<evidence type="ECO:0000256" key="4">
    <source>
        <dbReference type="ARBA" id="ARBA00022664"/>
    </source>
</evidence>
<evidence type="ECO:0000313" key="11">
    <source>
        <dbReference type="EMBL" id="OQV15750.1"/>
    </source>
</evidence>
<feature type="compositionally biased region" description="Basic and acidic residues" evidence="9">
    <location>
        <begin position="1"/>
        <end position="17"/>
    </location>
</feature>
<protein>
    <recommendedName>
        <fullName evidence="3">Nuclear cap-binding protein subunit 1</fullName>
    </recommendedName>
    <alternativeName>
        <fullName evidence="8">80 kDa nuclear cap-binding protein</fullName>
    </alternativeName>
</protein>
<comment type="caution">
    <text evidence="11">The sequence shown here is derived from an EMBL/GenBank/DDBJ whole genome shotgun (WGS) entry which is preliminary data.</text>
</comment>
<dbReference type="GO" id="GO:0003729">
    <property type="term" value="F:mRNA binding"/>
    <property type="evidence" value="ECO:0007669"/>
    <property type="project" value="TreeGrafter"/>
</dbReference>
<dbReference type="AlphaFoldDB" id="A0A1W0WKL7"/>
<evidence type="ECO:0000256" key="1">
    <source>
        <dbReference type="ARBA" id="ARBA00004123"/>
    </source>
</evidence>
<dbReference type="Pfam" id="PF02854">
    <property type="entry name" value="MIF4G"/>
    <property type="match status" value="1"/>
</dbReference>
<feature type="region of interest" description="Disordered" evidence="9">
    <location>
        <begin position="1"/>
        <end position="54"/>
    </location>
</feature>